<keyword evidence="2" id="KW-1185">Reference proteome</keyword>
<organism evidence="1 2">
    <name type="scientific">Ancylostoma ceylanicum</name>
    <dbReference type="NCBI Taxonomy" id="53326"/>
    <lineage>
        <taxon>Eukaryota</taxon>
        <taxon>Metazoa</taxon>
        <taxon>Ecdysozoa</taxon>
        <taxon>Nematoda</taxon>
        <taxon>Chromadorea</taxon>
        <taxon>Rhabditida</taxon>
        <taxon>Rhabditina</taxon>
        <taxon>Rhabditomorpha</taxon>
        <taxon>Strongyloidea</taxon>
        <taxon>Ancylostomatidae</taxon>
        <taxon>Ancylostomatinae</taxon>
        <taxon>Ancylostoma</taxon>
    </lineage>
</organism>
<dbReference type="AlphaFoldDB" id="A0A016UU17"/>
<proteinExistence type="predicted"/>
<evidence type="ECO:0000313" key="2">
    <source>
        <dbReference type="Proteomes" id="UP000024635"/>
    </source>
</evidence>
<comment type="caution">
    <text evidence="1">The sequence shown here is derived from an EMBL/GenBank/DDBJ whole genome shotgun (WGS) entry which is preliminary data.</text>
</comment>
<accession>A0A016UU17</accession>
<sequence length="69" mass="7868">MCVLHLAHPSFWSTYLSHNKRRLLNQPVEHECPKALDYILCVGVGHLACMMLFLNSSYFTKSLNTNESG</sequence>
<dbReference type="Proteomes" id="UP000024635">
    <property type="component" value="Unassembled WGS sequence"/>
</dbReference>
<name>A0A016UU17_9BILA</name>
<protein>
    <submittedName>
        <fullName evidence="1">Uncharacterized protein</fullName>
    </submittedName>
</protein>
<gene>
    <name evidence="1" type="primary">Acey_s0026.g1302</name>
    <name evidence="1" type="ORF">Y032_0026g1302</name>
</gene>
<evidence type="ECO:0000313" key="1">
    <source>
        <dbReference type="EMBL" id="EYC18670.1"/>
    </source>
</evidence>
<dbReference type="EMBL" id="JARK01001362">
    <property type="protein sequence ID" value="EYC18670.1"/>
    <property type="molecule type" value="Genomic_DNA"/>
</dbReference>
<reference evidence="2" key="1">
    <citation type="journal article" date="2015" name="Nat. Genet.">
        <title>The genome and transcriptome of the zoonotic hookworm Ancylostoma ceylanicum identify infection-specific gene families.</title>
        <authorList>
            <person name="Schwarz E.M."/>
            <person name="Hu Y."/>
            <person name="Antoshechkin I."/>
            <person name="Miller M.M."/>
            <person name="Sternberg P.W."/>
            <person name="Aroian R.V."/>
        </authorList>
    </citation>
    <scope>NUCLEOTIDE SEQUENCE</scope>
    <source>
        <strain evidence="2">HY135</strain>
    </source>
</reference>